<protein>
    <submittedName>
        <fullName evidence="1">Uncharacterized protein</fullName>
    </submittedName>
</protein>
<dbReference type="EMBL" id="BAABHB010000012">
    <property type="protein sequence ID" value="GAA4415345.1"/>
    <property type="molecule type" value="Genomic_DNA"/>
</dbReference>
<keyword evidence="2" id="KW-1185">Reference proteome</keyword>
<comment type="caution">
    <text evidence="1">The sequence shown here is derived from an EMBL/GenBank/DDBJ whole genome shotgun (WGS) entry which is preliminary data.</text>
</comment>
<reference evidence="2" key="1">
    <citation type="journal article" date="2019" name="Int. J. Syst. Evol. Microbiol.">
        <title>The Global Catalogue of Microorganisms (GCM) 10K type strain sequencing project: providing services to taxonomists for standard genome sequencing and annotation.</title>
        <authorList>
            <consortium name="The Broad Institute Genomics Platform"/>
            <consortium name="The Broad Institute Genome Sequencing Center for Infectious Disease"/>
            <person name="Wu L."/>
            <person name="Ma J."/>
        </authorList>
    </citation>
    <scope>NUCLEOTIDE SEQUENCE [LARGE SCALE GENOMIC DNA]</scope>
    <source>
        <strain evidence="2">JCM 17925</strain>
    </source>
</reference>
<accession>A0ABP8KTI1</accession>
<evidence type="ECO:0000313" key="2">
    <source>
        <dbReference type="Proteomes" id="UP001500936"/>
    </source>
</evidence>
<proteinExistence type="predicted"/>
<name>A0ABP8KTI1_9BACT</name>
<evidence type="ECO:0000313" key="1">
    <source>
        <dbReference type="EMBL" id="GAA4415345.1"/>
    </source>
</evidence>
<gene>
    <name evidence="1" type="ORF">GCM10023187_45800</name>
</gene>
<dbReference type="Proteomes" id="UP001500936">
    <property type="component" value="Unassembled WGS sequence"/>
</dbReference>
<sequence>MINQKFSYFIISQISRTQPDYQRRRTVENVKVVKIFVERTNSKPFLTSKLPNLFIKLID</sequence>
<organism evidence="1 2">
    <name type="scientific">Nibrella viscosa</name>
    <dbReference type="NCBI Taxonomy" id="1084524"/>
    <lineage>
        <taxon>Bacteria</taxon>
        <taxon>Pseudomonadati</taxon>
        <taxon>Bacteroidota</taxon>
        <taxon>Cytophagia</taxon>
        <taxon>Cytophagales</taxon>
        <taxon>Spirosomataceae</taxon>
        <taxon>Nibrella</taxon>
    </lineage>
</organism>